<dbReference type="GO" id="GO:0008270">
    <property type="term" value="F:zinc ion binding"/>
    <property type="evidence" value="ECO:0007669"/>
    <property type="project" value="UniProtKB-KW"/>
</dbReference>
<keyword evidence="5" id="KW-1185">Reference proteome</keyword>
<evidence type="ECO:0000259" key="3">
    <source>
        <dbReference type="PROSITE" id="PS50157"/>
    </source>
</evidence>
<name>A0A074X754_AURPU</name>
<keyword evidence="1" id="KW-0479">Metal-binding</keyword>
<evidence type="ECO:0000256" key="1">
    <source>
        <dbReference type="PROSITE-ProRule" id="PRU00042"/>
    </source>
</evidence>
<protein>
    <recommendedName>
        <fullName evidence="3">C2H2-type domain-containing protein</fullName>
    </recommendedName>
</protein>
<reference evidence="4 5" key="1">
    <citation type="journal article" date="2014" name="BMC Genomics">
        <title>Genome sequencing of four Aureobasidium pullulans varieties: biotechnological potential, stress tolerance, and description of new species.</title>
        <authorList>
            <person name="Gostin Ar C."/>
            <person name="Ohm R.A."/>
            <person name="Kogej T."/>
            <person name="Sonjak S."/>
            <person name="Turk M."/>
            <person name="Zajc J."/>
            <person name="Zalar P."/>
            <person name="Grube M."/>
            <person name="Sun H."/>
            <person name="Han J."/>
            <person name="Sharma A."/>
            <person name="Chiniquy J."/>
            <person name="Ngan C.Y."/>
            <person name="Lipzen A."/>
            <person name="Barry K."/>
            <person name="Grigoriev I.V."/>
            <person name="Gunde-Cimerman N."/>
        </authorList>
    </citation>
    <scope>NUCLEOTIDE SEQUENCE [LARGE SCALE GENOMIC DNA]</scope>
    <source>
        <strain evidence="4 5">EXF-150</strain>
    </source>
</reference>
<dbReference type="GeneID" id="40749534"/>
<dbReference type="HOGENOM" id="CLU_609676_0_0_1"/>
<keyword evidence="1" id="KW-0863">Zinc-finger</keyword>
<evidence type="ECO:0000313" key="5">
    <source>
        <dbReference type="Proteomes" id="UP000030706"/>
    </source>
</evidence>
<evidence type="ECO:0000256" key="2">
    <source>
        <dbReference type="SAM" id="MobiDB-lite"/>
    </source>
</evidence>
<proteinExistence type="predicted"/>
<dbReference type="Proteomes" id="UP000030706">
    <property type="component" value="Unassembled WGS sequence"/>
</dbReference>
<dbReference type="EMBL" id="KL584992">
    <property type="protein sequence ID" value="KEQ81350.1"/>
    <property type="molecule type" value="Genomic_DNA"/>
</dbReference>
<organism evidence="4 5">
    <name type="scientific">Aureobasidium pullulans EXF-150</name>
    <dbReference type="NCBI Taxonomy" id="1043002"/>
    <lineage>
        <taxon>Eukaryota</taxon>
        <taxon>Fungi</taxon>
        <taxon>Dikarya</taxon>
        <taxon>Ascomycota</taxon>
        <taxon>Pezizomycotina</taxon>
        <taxon>Dothideomycetes</taxon>
        <taxon>Dothideomycetidae</taxon>
        <taxon>Dothideales</taxon>
        <taxon>Saccotheciaceae</taxon>
        <taxon>Aureobasidium</taxon>
    </lineage>
</organism>
<dbReference type="SUPFAM" id="SSF57850">
    <property type="entry name" value="RING/U-box"/>
    <property type="match status" value="1"/>
</dbReference>
<evidence type="ECO:0000313" key="4">
    <source>
        <dbReference type="EMBL" id="KEQ81350.1"/>
    </source>
</evidence>
<accession>A0A074X754</accession>
<feature type="domain" description="C2H2-type" evidence="3">
    <location>
        <begin position="7"/>
        <end position="29"/>
    </location>
</feature>
<sequence length="449" mass="51563">MAFEQEVYCATCGAEFTQLRDLEFHQSVHDVKFGTSELDKLWHKDQTGAEEVTKISKPCPKCRAPLQKNNTGDQMICPRCPPQHDEASYPNPMVRHGNYYDYPAINNTMQASGALVHGTVPQRGHESTAGPTAFWQLPPLLHNDTTNGQQQQVYARPEDVYHLYGSLPRQLPALEAPGDAGVEDSPDQTSNNQHVSEMDDERSTEMERNEYCSGERLVPGRKHKIAKEKDSGHGSKRDWSVMRFGHTKGRRAGAREEQEREHRSPRSFELLYTQIPTFLTPHYNINMTTIKRTTRSSKWPYNSHFEDALLTIKKRNRIEAANARILRNYRDALNARAIIEAAEYVERITKMAQFKLSLDQLIGTNIIVHFHKRNMLSSAARVVSPQYHTPVAIRKHFSEHYPLHVYFKVDKLRVPTLEEAIREYELAKAALFAHQHQEETSLDQRQTIP</sequence>
<keyword evidence="1" id="KW-0862">Zinc</keyword>
<gene>
    <name evidence="4" type="ORF">M438DRAFT_358067</name>
</gene>
<dbReference type="PROSITE" id="PS50157">
    <property type="entry name" value="ZINC_FINGER_C2H2_2"/>
    <property type="match status" value="1"/>
</dbReference>
<dbReference type="InterPro" id="IPR013087">
    <property type="entry name" value="Znf_C2H2_type"/>
</dbReference>
<dbReference type="AlphaFoldDB" id="A0A074X754"/>
<dbReference type="RefSeq" id="XP_029757537.1">
    <property type="nucleotide sequence ID" value="XM_029907228.1"/>
</dbReference>
<dbReference type="PROSITE" id="PS00028">
    <property type="entry name" value="ZINC_FINGER_C2H2_1"/>
    <property type="match status" value="1"/>
</dbReference>
<feature type="region of interest" description="Disordered" evidence="2">
    <location>
        <begin position="171"/>
        <end position="206"/>
    </location>
</feature>